<dbReference type="InterPro" id="IPR055148">
    <property type="entry name" value="ZW10_C_2"/>
</dbReference>
<keyword evidence="13" id="KW-0137">Centromere</keyword>
<dbReference type="InterPro" id="IPR046362">
    <property type="entry name" value="Zw10/DSL1_C_sf"/>
</dbReference>
<organism evidence="20 21">
    <name type="scientific">Lucilia cuprina</name>
    <name type="common">Green bottle fly</name>
    <name type="synonym">Australian sheep blowfly</name>
    <dbReference type="NCBI Taxonomy" id="7375"/>
    <lineage>
        <taxon>Eukaryota</taxon>
        <taxon>Metazoa</taxon>
        <taxon>Ecdysozoa</taxon>
        <taxon>Arthropoda</taxon>
        <taxon>Hexapoda</taxon>
        <taxon>Insecta</taxon>
        <taxon>Pterygota</taxon>
        <taxon>Neoptera</taxon>
        <taxon>Endopterygota</taxon>
        <taxon>Diptera</taxon>
        <taxon>Brachycera</taxon>
        <taxon>Muscomorpha</taxon>
        <taxon>Oestroidea</taxon>
        <taxon>Calliphoridae</taxon>
        <taxon>Luciliinae</taxon>
        <taxon>Lucilia</taxon>
    </lineage>
</organism>
<keyword evidence="21" id="KW-1185">Reference proteome</keyword>
<dbReference type="STRING" id="7375.A0A0L0CR55"/>
<comment type="caution">
    <text evidence="20">The sequence shown here is derived from an EMBL/GenBank/DDBJ whole genome shotgun (WGS) entry which is preliminary data.</text>
</comment>
<keyword evidence="12" id="KW-0131">Cell cycle</keyword>
<keyword evidence="6" id="KW-0963">Cytoplasm</keyword>
<dbReference type="GO" id="GO:0051321">
    <property type="term" value="P:meiotic cell cycle"/>
    <property type="evidence" value="ECO:0007669"/>
    <property type="project" value="UniProtKB-KW"/>
</dbReference>
<evidence type="ECO:0000256" key="14">
    <source>
        <dbReference type="ARBA" id="ARBA00072518"/>
    </source>
</evidence>
<feature type="domain" description="ZW10 C-terminal helical" evidence="19">
    <location>
        <begin position="563"/>
        <end position="706"/>
    </location>
</feature>
<dbReference type="InterPro" id="IPR048344">
    <property type="entry name" value="Zw10_middle"/>
</dbReference>
<dbReference type="Gene3D" id="1.10.357.150">
    <property type="match status" value="1"/>
</dbReference>
<name>A0A0L0CR55_LUCCU</name>
<feature type="domain" description="Centromere/kinetochore protein zw10 N-terminal" evidence="16">
    <location>
        <begin position="34"/>
        <end position="121"/>
    </location>
</feature>
<keyword evidence="8" id="KW-0498">Mitosis</keyword>
<dbReference type="Pfam" id="PF20665">
    <property type="entry name" value="Zw10_middle"/>
    <property type="match status" value="1"/>
</dbReference>
<evidence type="ECO:0000256" key="9">
    <source>
        <dbReference type="ARBA" id="ARBA00022838"/>
    </source>
</evidence>
<dbReference type="InterPro" id="IPR009361">
    <property type="entry name" value="Zw10_N"/>
</dbReference>
<dbReference type="OMA" id="MMNASLK"/>
<comment type="subcellular location">
    <subcellularLocation>
        <location evidence="3">Chromosome</location>
        <location evidence="3">Centromere</location>
        <location evidence="3">Kinetochore</location>
    </subcellularLocation>
    <subcellularLocation>
        <location evidence="2">Cytoplasm</location>
    </subcellularLocation>
    <subcellularLocation>
        <location evidence="1">Nucleus</location>
    </subcellularLocation>
</comment>
<dbReference type="GO" id="GO:1990423">
    <property type="term" value="C:RZZ complex"/>
    <property type="evidence" value="ECO:0007669"/>
    <property type="project" value="TreeGrafter"/>
</dbReference>
<keyword evidence="10" id="KW-0539">Nucleus</keyword>
<dbReference type="GO" id="GO:0007094">
    <property type="term" value="P:mitotic spindle assembly checkpoint signaling"/>
    <property type="evidence" value="ECO:0007669"/>
    <property type="project" value="TreeGrafter"/>
</dbReference>
<dbReference type="PANTHER" id="PTHR12205">
    <property type="entry name" value="CENTROMERE/KINETOCHORE PROTEIN ZW10"/>
    <property type="match status" value="1"/>
</dbReference>
<evidence type="ECO:0000256" key="1">
    <source>
        <dbReference type="ARBA" id="ARBA00004123"/>
    </source>
</evidence>
<evidence type="ECO:0000259" key="16">
    <source>
        <dbReference type="Pfam" id="PF06248"/>
    </source>
</evidence>
<evidence type="ECO:0000256" key="8">
    <source>
        <dbReference type="ARBA" id="ARBA00022776"/>
    </source>
</evidence>
<dbReference type="Pfam" id="PF06248">
    <property type="entry name" value="Zw10_N"/>
    <property type="match status" value="1"/>
</dbReference>
<evidence type="ECO:0000256" key="13">
    <source>
        <dbReference type="ARBA" id="ARBA00023328"/>
    </source>
</evidence>
<keyword evidence="11" id="KW-0469">Meiosis</keyword>
<dbReference type="GO" id="GO:0005737">
    <property type="term" value="C:cytoplasm"/>
    <property type="evidence" value="ECO:0007669"/>
    <property type="project" value="UniProtKB-SubCell"/>
</dbReference>
<dbReference type="GO" id="GO:0051301">
    <property type="term" value="P:cell division"/>
    <property type="evidence" value="ECO:0007669"/>
    <property type="project" value="UniProtKB-KW"/>
</dbReference>
<evidence type="ECO:0000256" key="5">
    <source>
        <dbReference type="ARBA" id="ARBA00022454"/>
    </source>
</evidence>
<gene>
    <name evidence="20" type="ORF">FF38_01981</name>
</gene>
<evidence type="ECO:0000256" key="11">
    <source>
        <dbReference type="ARBA" id="ARBA00023254"/>
    </source>
</evidence>
<keyword evidence="7" id="KW-0132">Cell division</keyword>
<dbReference type="Pfam" id="PF22766">
    <property type="entry name" value="ZW10_C2"/>
    <property type="match status" value="1"/>
</dbReference>
<evidence type="ECO:0000256" key="7">
    <source>
        <dbReference type="ARBA" id="ARBA00022618"/>
    </source>
</evidence>
<keyword evidence="9" id="KW-0995">Kinetochore</keyword>
<reference evidence="20 21" key="1">
    <citation type="journal article" date="2015" name="Nat. Commun.">
        <title>Lucilia cuprina genome unlocks parasitic fly biology to underpin future interventions.</title>
        <authorList>
            <person name="Anstead C.A."/>
            <person name="Korhonen P.K."/>
            <person name="Young N.D."/>
            <person name="Hall R.S."/>
            <person name="Jex A.R."/>
            <person name="Murali S.C."/>
            <person name="Hughes D.S."/>
            <person name="Lee S.F."/>
            <person name="Perry T."/>
            <person name="Stroehlein A.J."/>
            <person name="Ansell B.R."/>
            <person name="Breugelmans B."/>
            <person name="Hofmann A."/>
            <person name="Qu J."/>
            <person name="Dugan S."/>
            <person name="Lee S.L."/>
            <person name="Chao H."/>
            <person name="Dinh H."/>
            <person name="Han Y."/>
            <person name="Doddapaneni H.V."/>
            <person name="Worley K.C."/>
            <person name="Muzny D.M."/>
            <person name="Ioannidis P."/>
            <person name="Waterhouse R.M."/>
            <person name="Zdobnov E.M."/>
            <person name="James P.J."/>
            <person name="Bagnall N.H."/>
            <person name="Kotze A.C."/>
            <person name="Gibbs R.A."/>
            <person name="Richards S."/>
            <person name="Batterham P."/>
            <person name="Gasser R.B."/>
        </authorList>
    </citation>
    <scope>NUCLEOTIDE SEQUENCE [LARGE SCALE GENOMIC DNA]</scope>
    <source>
        <strain evidence="20 21">LS</strain>
        <tissue evidence="20">Full body</tissue>
    </source>
</reference>
<dbReference type="FunFam" id="1.10.357.150:FF:000003">
    <property type="entry name" value="Centromere/kinetochore protein zw10"/>
    <property type="match status" value="1"/>
</dbReference>
<dbReference type="InterPro" id="IPR048343">
    <property type="entry name" value="ZW10_C"/>
</dbReference>
<evidence type="ECO:0000256" key="12">
    <source>
        <dbReference type="ARBA" id="ARBA00023306"/>
    </source>
</evidence>
<dbReference type="OrthoDB" id="534815at2759"/>
<evidence type="ECO:0000256" key="4">
    <source>
        <dbReference type="ARBA" id="ARBA00006245"/>
    </source>
</evidence>
<dbReference type="GO" id="GO:0005634">
    <property type="term" value="C:nucleus"/>
    <property type="evidence" value="ECO:0007669"/>
    <property type="project" value="UniProtKB-SubCell"/>
</dbReference>
<dbReference type="Pfam" id="PF20666">
    <property type="entry name" value="ZW10_C"/>
    <property type="match status" value="1"/>
</dbReference>
<dbReference type="AlphaFoldDB" id="A0A0L0CR55"/>
<evidence type="ECO:0000259" key="17">
    <source>
        <dbReference type="Pfam" id="PF20665"/>
    </source>
</evidence>
<dbReference type="PANTHER" id="PTHR12205:SF0">
    <property type="entry name" value="CENTROMERE_KINETOCHORE PROTEIN ZW10 HOMOLOG"/>
    <property type="match status" value="1"/>
</dbReference>
<dbReference type="Proteomes" id="UP000037069">
    <property type="component" value="Unassembled WGS sequence"/>
</dbReference>
<evidence type="ECO:0000256" key="10">
    <source>
        <dbReference type="ARBA" id="ARBA00023242"/>
    </source>
</evidence>
<feature type="domain" description="Centromere/kinetochore protein zw10 C-terminal" evidence="18">
    <location>
        <begin position="421"/>
        <end position="543"/>
    </location>
</feature>
<dbReference type="EMBL" id="JRES01000032">
    <property type="protein sequence ID" value="KNC34726.1"/>
    <property type="molecule type" value="Genomic_DNA"/>
</dbReference>
<evidence type="ECO:0000259" key="19">
    <source>
        <dbReference type="Pfam" id="PF22766"/>
    </source>
</evidence>
<protein>
    <recommendedName>
        <fullName evidence="14">Centromere/kinetochore protein zw10</fullName>
    </recommendedName>
    <alternativeName>
        <fullName evidence="15">Mitotic 15 protein</fullName>
    </alternativeName>
</protein>
<proteinExistence type="inferred from homology"/>
<comment type="similarity">
    <text evidence="4">Belongs to the ZW10 family.</text>
</comment>
<keyword evidence="5" id="KW-0158">Chromosome</keyword>
<evidence type="ECO:0000256" key="3">
    <source>
        <dbReference type="ARBA" id="ARBA00004629"/>
    </source>
</evidence>
<evidence type="ECO:0000313" key="21">
    <source>
        <dbReference type="Proteomes" id="UP000037069"/>
    </source>
</evidence>
<evidence type="ECO:0000256" key="15">
    <source>
        <dbReference type="ARBA" id="ARBA00080245"/>
    </source>
</evidence>
<feature type="domain" description="Centromere/kinetochore protein zw10 middle" evidence="17">
    <location>
        <begin position="184"/>
        <end position="397"/>
    </location>
</feature>
<accession>A0A0L0CR55</accession>
<sequence>MMEPTLVNIKKELNGDFSTSESTKASVIRILDQIRRFQERIRKHIEDNYVEFMPNHTTSDMYIDEGETVLRETEHLLKNVGSDARLALTEANAELTHCVDELREVALGLRVSYRILKIDDLFQYVEEANATKDYLMVLDLLGKLKCLICSESASEVDRLFQKADCYDTIKVKYHIQANILQQNLQQRFDRLVMFSEKSFPSAKNVTLQVSKDVSQLQDTVMALFQARYNPMKICDFLLDNCFVPMVTKPVSVEYSTDNAEYYQLNISYSLKELGRSLRPSYKQVFMHIKSLLDCLTNINVNLSGNQHVFTILGSHIKERLLKLIVNECLIHAVPETMDDYQESTLVDDVLRFEQTLADAFFIDPETDCALSEFTQKFDTYFRQRFSRKVLESAREIMQKDLQDMATIAEGNTAEEVAKNPFLFPQCMISKSTLELVKLMERILRQPMDTSASIESEEANSFLAVIPIILNTYVDIVPEIHEKLLESIPQQAVLFYNNCMFLAHWVAKNAETDIPTHPALVKTLQATGASIFKAQVLHQQKILMQILKEFDLSDTHSIGSAPLKLLRQCLRQMDLLKNVWLNVLPDAIYNTTFCNLLNDFCQDIMKRILSLEDISATVASELSELIEVILDKSPGLFKDKHEILRVSCWMKLQQLKMILNASLQEITEQWCDGAGILTANYKAEEIRHLIRALFQNTDRRAKALSRIV</sequence>
<evidence type="ECO:0000313" key="20">
    <source>
        <dbReference type="EMBL" id="KNC34726.1"/>
    </source>
</evidence>
<evidence type="ECO:0000256" key="2">
    <source>
        <dbReference type="ARBA" id="ARBA00004496"/>
    </source>
</evidence>
<evidence type="ECO:0000256" key="6">
    <source>
        <dbReference type="ARBA" id="ARBA00022490"/>
    </source>
</evidence>
<dbReference type="GO" id="GO:0006888">
    <property type="term" value="P:endoplasmic reticulum to Golgi vesicle-mediated transport"/>
    <property type="evidence" value="ECO:0007669"/>
    <property type="project" value="TreeGrafter"/>
</dbReference>
<evidence type="ECO:0000259" key="18">
    <source>
        <dbReference type="Pfam" id="PF20666"/>
    </source>
</evidence>